<evidence type="ECO:0008006" key="3">
    <source>
        <dbReference type="Google" id="ProtNLM"/>
    </source>
</evidence>
<dbReference type="RefSeq" id="WP_185111093.1">
    <property type="nucleotide sequence ID" value="NZ_FRBM01000007.1"/>
</dbReference>
<dbReference type="Gene3D" id="2.30.320.10">
    <property type="entry name" value="YwqG-like"/>
    <property type="match status" value="1"/>
</dbReference>
<reference evidence="1 2" key="1">
    <citation type="submission" date="2016-11" db="EMBL/GenBank/DDBJ databases">
        <authorList>
            <person name="Jaros S."/>
            <person name="Januszkiewicz K."/>
            <person name="Wedrychowicz H."/>
        </authorList>
    </citation>
    <scope>NUCLEOTIDE SEQUENCE [LARGE SCALE GENOMIC DNA]</scope>
    <source>
        <strain evidence="1 2">DSM 27621</strain>
    </source>
</reference>
<dbReference type="InterPro" id="IPR035948">
    <property type="entry name" value="YwqG-like_sf"/>
</dbReference>
<name>A0A1M7EKX3_9FLAO</name>
<gene>
    <name evidence="1" type="ORF">SAMN05444407_107230</name>
</gene>
<evidence type="ECO:0000313" key="2">
    <source>
        <dbReference type="Proteomes" id="UP000184069"/>
    </source>
</evidence>
<dbReference type="SUPFAM" id="SSF103032">
    <property type="entry name" value="Hypothetical protein YwqG"/>
    <property type="match status" value="1"/>
</dbReference>
<sequence length="243" mass="28346">MIKTDHRIQEIKDKIEKPATEFFTGGFRPLNVLEESWIGRVFAYAEDEEIPLDKNGDPMIPLIQFYLPNQPFVPELIKNKKLITVFISQYFPETFEKMGDHWVIREYDDLENIVIKDLQSPVSYLKPFPLRSELYPKDAPVWDGGGIEDIDYRLISDIVKLEREGLFRSYYDIIKHSYRTKLGGYPSFCQPGIGFKDGFGEGFEFVFQISSDDKANLNVIHSGSLMFAKNKETGEWSLYYDFY</sequence>
<protein>
    <recommendedName>
        <fullName evidence="3">DUF1963 domain-containing protein</fullName>
    </recommendedName>
</protein>
<accession>A0A1M7EKX3</accession>
<organism evidence="1 2">
    <name type="scientific">Chryseobacterium contaminans</name>
    <dbReference type="NCBI Taxonomy" id="1423959"/>
    <lineage>
        <taxon>Bacteria</taxon>
        <taxon>Pseudomonadati</taxon>
        <taxon>Bacteroidota</taxon>
        <taxon>Flavobacteriia</taxon>
        <taxon>Flavobacteriales</taxon>
        <taxon>Weeksellaceae</taxon>
        <taxon>Chryseobacterium group</taxon>
        <taxon>Chryseobacterium</taxon>
    </lineage>
</organism>
<evidence type="ECO:0000313" key="1">
    <source>
        <dbReference type="EMBL" id="SHL92462.1"/>
    </source>
</evidence>
<dbReference type="EMBL" id="FRBM01000007">
    <property type="protein sequence ID" value="SHL92462.1"/>
    <property type="molecule type" value="Genomic_DNA"/>
</dbReference>
<dbReference type="AlphaFoldDB" id="A0A1M7EKX3"/>
<dbReference type="Proteomes" id="UP000184069">
    <property type="component" value="Unassembled WGS sequence"/>
</dbReference>
<proteinExistence type="predicted"/>
<dbReference type="STRING" id="1423959.SAMN05444407_107230"/>